<evidence type="ECO:0000256" key="6">
    <source>
        <dbReference type="SAM" id="MobiDB-lite"/>
    </source>
</evidence>
<evidence type="ECO:0000256" key="1">
    <source>
        <dbReference type="ARBA" id="ARBA00004123"/>
    </source>
</evidence>
<feature type="coiled-coil region" evidence="5">
    <location>
        <begin position="106"/>
        <end position="161"/>
    </location>
</feature>
<dbReference type="InterPro" id="IPR039008">
    <property type="entry name" value="IF_rod_dom"/>
</dbReference>
<keyword evidence="3 5" id="KW-0175">Coiled coil</keyword>
<feature type="coiled-coil region" evidence="5">
    <location>
        <begin position="216"/>
        <end position="354"/>
    </location>
</feature>
<evidence type="ECO:0000313" key="10">
    <source>
        <dbReference type="WBParaSite" id="ECPE_0001154901-mRNA-1"/>
    </source>
</evidence>
<evidence type="ECO:0000256" key="4">
    <source>
        <dbReference type="ARBA" id="ARBA00023242"/>
    </source>
</evidence>
<dbReference type="SMART" id="SM01391">
    <property type="entry name" value="Filament"/>
    <property type="match status" value="1"/>
</dbReference>
<dbReference type="EMBL" id="UZAN01050976">
    <property type="protein sequence ID" value="VDP88599.1"/>
    <property type="molecule type" value="Genomic_DNA"/>
</dbReference>
<dbReference type="SUPFAM" id="SSF64593">
    <property type="entry name" value="Intermediate filament protein, coiled coil region"/>
    <property type="match status" value="1"/>
</dbReference>
<feature type="region of interest" description="Disordered" evidence="6">
    <location>
        <begin position="567"/>
        <end position="595"/>
    </location>
</feature>
<dbReference type="WBParaSite" id="ECPE_0001154901-mRNA-1">
    <property type="protein sequence ID" value="ECPE_0001154901-mRNA-1"/>
    <property type="gene ID" value="ECPE_0001154901"/>
</dbReference>
<keyword evidence="2" id="KW-0403">Intermediate filament</keyword>
<sequence>MMFDRPAPEGRCSTASSEEFSDNKRKRLRSPLSASRLEEKEELQGLNDRLSRYIEYIQHNLFGAGSAADVEKITRSVKSQLDDLSSLYADELDAARKNLDAIALQLTNCQVKLKTAQTDRDQLEKELNALKSRDRRSSDEIASLTAELSRLESELERGRGLQQNYDDLLKQHAMVKDQLERETIMRTDWQNRAQTLSEQLEFKDRLLEKERATWSNETIQIQMRTVAKEAEKYRNKLKEKLDDLRQEMAKQLDELQSTMESSLQAKLQTEQGKTKDAEARARAAREECNRVTSLLSSRSSELLTCRKEIETLQRTIDQLNVQLEDMEDRYKREIEQNREEMARLLDLVDEKSRECAELASIKVQLDAEIAMYRALLESEESRCRLPSEPEVTGKPIVTQTQRKEWGKRPFASLDRDVDLDSKLANHVADSDYVIPMKVPKTHESRESRNKHSTSFDEVYKHGSRKALRITCSAVGSVHFASADPGDGLLRLSNASDETVDISRWQLHFGPTRPGAEDYVTLHVFGESQKLKPHAELRVSSNIPCLFVPYGNTFPSCASQHPPQFVNNDSRPCAHTYPHDEGTKRQNRDHTGNRPR</sequence>
<accession>A0A183AX29</accession>
<evidence type="ECO:0000256" key="5">
    <source>
        <dbReference type="SAM" id="Coils"/>
    </source>
</evidence>
<evidence type="ECO:0000256" key="3">
    <source>
        <dbReference type="ARBA" id="ARBA00023054"/>
    </source>
</evidence>
<dbReference type="Gene3D" id="1.20.5.170">
    <property type="match status" value="1"/>
</dbReference>
<dbReference type="PROSITE" id="PS51842">
    <property type="entry name" value="IF_ROD_2"/>
    <property type="match status" value="1"/>
</dbReference>
<dbReference type="Gene3D" id="1.20.5.1160">
    <property type="entry name" value="Vasodilator-stimulated phosphoprotein"/>
    <property type="match status" value="1"/>
</dbReference>
<gene>
    <name evidence="8" type="ORF">ECPE_LOCUS11515</name>
</gene>
<proteinExistence type="predicted"/>
<feature type="compositionally biased region" description="Basic and acidic residues" evidence="6">
    <location>
        <begin position="576"/>
        <end position="595"/>
    </location>
</feature>
<dbReference type="PANTHER" id="PTHR45721">
    <property type="entry name" value="LAMIN DM0-RELATED"/>
    <property type="match status" value="1"/>
</dbReference>
<evidence type="ECO:0000256" key="2">
    <source>
        <dbReference type="ARBA" id="ARBA00022754"/>
    </source>
</evidence>
<dbReference type="OrthoDB" id="102442at2759"/>
<dbReference type="Gene3D" id="2.60.40.1260">
    <property type="entry name" value="Lamin Tail domain"/>
    <property type="match status" value="1"/>
</dbReference>
<reference evidence="10" key="1">
    <citation type="submission" date="2016-06" db="UniProtKB">
        <authorList>
            <consortium name="WormBaseParasite"/>
        </authorList>
    </citation>
    <scope>IDENTIFICATION</scope>
</reference>
<dbReference type="Pfam" id="PF00038">
    <property type="entry name" value="Filament"/>
    <property type="match status" value="1"/>
</dbReference>
<dbReference type="GO" id="GO:0005634">
    <property type="term" value="C:nucleus"/>
    <property type="evidence" value="ECO:0007669"/>
    <property type="project" value="UniProtKB-SubCell"/>
</dbReference>
<name>A0A183AX29_9TREM</name>
<protein>
    <submittedName>
        <fullName evidence="10">IF rod domain-containing protein</fullName>
    </submittedName>
</protein>
<dbReference type="PANTHER" id="PTHR45721:SF11">
    <property type="entry name" value="LAMIN DM0-RELATED"/>
    <property type="match status" value="1"/>
</dbReference>
<comment type="subcellular location">
    <subcellularLocation>
        <location evidence="1">Nucleus</location>
    </subcellularLocation>
</comment>
<dbReference type="InterPro" id="IPR036415">
    <property type="entry name" value="Lamin_tail_dom_sf"/>
</dbReference>
<evidence type="ECO:0000259" key="7">
    <source>
        <dbReference type="PROSITE" id="PS51842"/>
    </source>
</evidence>
<feature type="region of interest" description="Disordered" evidence="6">
    <location>
        <begin position="1"/>
        <end position="28"/>
    </location>
</feature>
<feature type="domain" description="IF rod" evidence="7">
    <location>
        <begin position="1"/>
        <end position="383"/>
    </location>
</feature>
<dbReference type="GO" id="GO:0005882">
    <property type="term" value="C:intermediate filament"/>
    <property type="evidence" value="ECO:0007669"/>
    <property type="project" value="UniProtKB-KW"/>
</dbReference>
<organism evidence="10">
    <name type="scientific">Echinostoma caproni</name>
    <dbReference type="NCBI Taxonomy" id="27848"/>
    <lineage>
        <taxon>Eukaryota</taxon>
        <taxon>Metazoa</taxon>
        <taxon>Spiralia</taxon>
        <taxon>Lophotrochozoa</taxon>
        <taxon>Platyhelminthes</taxon>
        <taxon>Trematoda</taxon>
        <taxon>Digenea</taxon>
        <taxon>Plagiorchiida</taxon>
        <taxon>Echinostomata</taxon>
        <taxon>Echinostomatoidea</taxon>
        <taxon>Echinostomatidae</taxon>
        <taxon>Echinostoma</taxon>
    </lineage>
</organism>
<dbReference type="SUPFAM" id="SSF74853">
    <property type="entry name" value="Lamin A/C globular tail domain"/>
    <property type="match status" value="1"/>
</dbReference>
<dbReference type="SUPFAM" id="SSF57997">
    <property type="entry name" value="Tropomyosin"/>
    <property type="match status" value="1"/>
</dbReference>
<evidence type="ECO:0000313" key="8">
    <source>
        <dbReference type="EMBL" id="VDP88599.1"/>
    </source>
</evidence>
<reference evidence="8 9" key="2">
    <citation type="submission" date="2018-11" db="EMBL/GenBank/DDBJ databases">
        <authorList>
            <consortium name="Pathogen Informatics"/>
        </authorList>
    </citation>
    <scope>NUCLEOTIDE SEQUENCE [LARGE SCALE GENOMIC DNA]</scope>
    <source>
        <strain evidence="8 9">Egypt</strain>
    </source>
</reference>
<dbReference type="AlphaFoldDB" id="A0A183AX29"/>
<keyword evidence="4" id="KW-0539">Nucleus</keyword>
<dbReference type="Proteomes" id="UP000272942">
    <property type="component" value="Unassembled WGS sequence"/>
</dbReference>
<keyword evidence="9" id="KW-1185">Reference proteome</keyword>
<evidence type="ECO:0000313" key="9">
    <source>
        <dbReference type="Proteomes" id="UP000272942"/>
    </source>
</evidence>